<evidence type="ECO:0000313" key="1">
    <source>
        <dbReference type="EMBL" id="SOQ49180.1"/>
    </source>
</evidence>
<gene>
    <name evidence="1" type="ORF">SFRICE_026423</name>
</gene>
<name>A0A2H1W7Y1_SPOFR</name>
<protein>
    <submittedName>
        <fullName evidence="1">SFRICE_026423</fullName>
    </submittedName>
</protein>
<dbReference type="AlphaFoldDB" id="A0A2H1W7Y1"/>
<dbReference type="EMBL" id="ODYU01006910">
    <property type="protein sequence ID" value="SOQ49180.1"/>
    <property type="molecule type" value="Genomic_DNA"/>
</dbReference>
<reference evidence="1" key="1">
    <citation type="submission" date="2016-07" db="EMBL/GenBank/DDBJ databases">
        <authorList>
            <person name="Bretaudeau A."/>
        </authorList>
    </citation>
    <scope>NUCLEOTIDE SEQUENCE</scope>
    <source>
        <strain evidence="1">Rice</strain>
        <tissue evidence="1">Whole body</tissue>
    </source>
</reference>
<accession>A0A2H1W7Y1</accession>
<sequence length="67" mass="7817">MCTSTHPFREKRRDEIKQRKLDMFPCGAPNIEENGPRGRGCSATCSTKMMKTLNNEDHESRRKMPIY</sequence>
<organism evidence="1">
    <name type="scientific">Spodoptera frugiperda</name>
    <name type="common">Fall armyworm</name>
    <dbReference type="NCBI Taxonomy" id="7108"/>
    <lineage>
        <taxon>Eukaryota</taxon>
        <taxon>Metazoa</taxon>
        <taxon>Ecdysozoa</taxon>
        <taxon>Arthropoda</taxon>
        <taxon>Hexapoda</taxon>
        <taxon>Insecta</taxon>
        <taxon>Pterygota</taxon>
        <taxon>Neoptera</taxon>
        <taxon>Endopterygota</taxon>
        <taxon>Lepidoptera</taxon>
        <taxon>Glossata</taxon>
        <taxon>Ditrysia</taxon>
        <taxon>Noctuoidea</taxon>
        <taxon>Noctuidae</taxon>
        <taxon>Amphipyrinae</taxon>
        <taxon>Spodoptera</taxon>
    </lineage>
</organism>
<proteinExistence type="predicted"/>